<sequence>MSTDPWSLLEQARIVLAVHAHPDDESLATGALLATLARSGTRVVLVTATRGEEGEVVPGSTPEGDGRPLDQIRAQEIDGACAQLGIESRHMLGTPPALAGGGSPRVYRDSGMRWIREGLAGPAETAGPESFTKRPLEEATGDLVALIEQLRPDVLLGYDDAGSYGHPDHVHAHHVTAAAAERTRTPFLQFASEPEDPDFVWRELPGCADQVEAALRCYRTQLTVRGRDGERVLIRHVGGQDDVIEMRSGLRG</sequence>
<dbReference type="RefSeq" id="WP_193865821.1">
    <property type="nucleotide sequence ID" value="NZ_JADEYR010000006.1"/>
</dbReference>
<dbReference type="PANTHER" id="PTHR12993:SF11">
    <property type="entry name" value="N-ACETYLGLUCOSAMINYL-PHOSPHATIDYLINOSITOL DE-N-ACETYLASE"/>
    <property type="match status" value="1"/>
</dbReference>
<dbReference type="Gene3D" id="3.40.50.10320">
    <property type="entry name" value="LmbE-like"/>
    <property type="match status" value="1"/>
</dbReference>
<evidence type="ECO:0000313" key="3">
    <source>
        <dbReference type="Proteomes" id="UP000644727"/>
    </source>
</evidence>
<dbReference type="Proteomes" id="UP000644727">
    <property type="component" value="Unassembled WGS sequence"/>
</dbReference>
<dbReference type="InterPro" id="IPR024078">
    <property type="entry name" value="LmbE-like_dom_sf"/>
</dbReference>
<protein>
    <submittedName>
        <fullName evidence="2">PIG-L family deacetylase</fullName>
    </submittedName>
</protein>
<keyword evidence="1" id="KW-0862">Zinc</keyword>
<gene>
    <name evidence="2" type="ORF">IOE58_07680</name>
</gene>
<dbReference type="SUPFAM" id="SSF102588">
    <property type="entry name" value="LmbE-like"/>
    <property type="match status" value="1"/>
</dbReference>
<dbReference type="InterPro" id="IPR003737">
    <property type="entry name" value="GlcNAc_PI_deacetylase-related"/>
</dbReference>
<keyword evidence="3" id="KW-1185">Reference proteome</keyword>
<dbReference type="Pfam" id="PF02585">
    <property type="entry name" value="PIG-L"/>
    <property type="match status" value="1"/>
</dbReference>
<proteinExistence type="predicted"/>
<evidence type="ECO:0000313" key="2">
    <source>
        <dbReference type="EMBL" id="MBE9404074.1"/>
    </source>
</evidence>
<name>A0ABR9W0U3_9MICO</name>
<reference evidence="2 3" key="1">
    <citation type="submission" date="2020-10" db="EMBL/GenBank/DDBJ databases">
        <title>Draft genome and description of Brachybacterium epidermidis sp nov.</title>
        <authorList>
            <person name="Boxberger M."/>
            <person name="La Scola B."/>
        </authorList>
    </citation>
    <scope>NUCLEOTIDE SEQUENCE [LARGE SCALE GENOMIC DNA]</scope>
    <source>
        <strain evidence="2 3">Marseille-Q2903</strain>
    </source>
</reference>
<comment type="caution">
    <text evidence="2">The sequence shown here is derived from an EMBL/GenBank/DDBJ whole genome shotgun (WGS) entry which is preliminary data.</text>
</comment>
<organism evidence="2 3">
    <name type="scientific">Brachybacterium epidermidis</name>
    <dbReference type="NCBI Taxonomy" id="2781983"/>
    <lineage>
        <taxon>Bacteria</taxon>
        <taxon>Bacillati</taxon>
        <taxon>Actinomycetota</taxon>
        <taxon>Actinomycetes</taxon>
        <taxon>Micrococcales</taxon>
        <taxon>Dermabacteraceae</taxon>
        <taxon>Brachybacterium</taxon>
    </lineage>
</organism>
<accession>A0ABR9W0U3</accession>
<dbReference type="EMBL" id="JADEYR010000006">
    <property type="protein sequence ID" value="MBE9404074.1"/>
    <property type="molecule type" value="Genomic_DNA"/>
</dbReference>
<evidence type="ECO:0000256" key="1">
    <source>
        <dbReference type="ARBA" id="ARBA00022833"/>
    </source>
</evidence>
<dbReference type="PANTHER" id="PTHR12993">
    <property type="entry name" value="N-ACETYLGLUCOSAMINYL-PHOSPHATIDYLINOSITOL DE-N-ACETYLASE-RELATED"/>
    <property type="match status" value="1"/>
</dbReference>